<dbReference type="PANTHER" id="PTHR34512">
    <property type="entry name" value="CELL SURFACE PROTEIN"/>
    <property type="match status" value="1"/>
</dbReference>
<dbReference type="Proteomes" id="UP001484535">
    <property type="component" value="Unassembled WGS sequence"/>
</dbReference>
<dbReference type="InterPro" id="IPR002372">
    <property type="entry name" value="PQQ_rpt_dom"/>
</dbReference>
<dbReference type="SMART" id="SM00564">
    <property type="entry name" value="PQQ"/>
    <property type="match status" value="7"/>
</dbReference>
<keyword evidence="4" id="KW-1185">Reference proteome</keyword>
<feature type="domain" description="Pyrrolo-quinoline quinone repeat" evidence="2">
    <location>
        <begin position="125"/>
        <end position="361"/>
    </location>
</feature>
<name>A0ABV0CSF1_9SPHN</name>
<evidence type="ECO:0000313" key="4">
    <source>
        <dbReference type="Proteomes" id="UP001484535"/>
    </source>
</evidence>
<keyword evidence="1" id="KW-0732">Signal</keyword>
<evidence type="ECO:0000259" key="2">
    <source>
        <dbReference type="Pfam" id="PF13360"/>
    </source>
</evidence>
<dbReference type="EMBL" id="JBDLBR010000001">
    <property type="protein sequence ID" value="MEN7535799.1"/>
    <property type="molecule type" value="Genomic_DNA"/>
</dbReference>
<dbReference type="InterPro" id="IPR015943">
    <property type="entry name" value="WD40/YVTN_repeat-like_dom_sf"/>
</dbReference>
<feature type="signal peptide" evidence="1">
    <location>
        <begin position="1"/>
        <end position="18"/>
    </location>
</feature>
<gene>
    <name evidence="3" type="ORF">ABDJ38_01250</name>
</gene>
<dbReference type="PANTHER" id="PTHR34512:SF30">
    <property type="entry name" value="OUTER MEMBRANE PROTEIN ASSEMBLY FACTOR BAMB"/>
    <property type="match status" value="1"/>
</dbReference>
<dbReference type="Pfam" id="PF13360">
    <property type="entry name" value="PQQ_2"/>
    <property type="match status" value="1"/>
</dbReference>
<feature type="chain" id="PRO_5047142922" evidence="1">
    <location>
        <begin position="19"/>
        <end position="442"/>
    </location>
</feature>
<accession>A0ABV0CSF1</accession>
<dbReference type="SUPFAM" id="SSF50998">
    <property type="entry name" value="Quinoprotein alcohol dehydrogenase-like"/>
    <property type="match status" value="1"/>
</dbReference>
<dbReference type="Gene3D" id="2.130.10.10">
    <property type="entry name" value="YVTN repeat-like/Quinoprotein amine dehydrogenase"/>
    <property type="match status" value="1"/>
</dbReference>
<protein>
    <submittedName>
        <fullName evidence="3">PQQ-binding-like beta-propeller repeat protein</fullName>
    </submittedName>
</protein>
<dbReference type="PROSITE" id="PS51257">
    <property type="entry name" value="PROKAR_LIPOPROTEIN"/>
    <property type="match status" value="1"/>
</dbReference>
<proteinExistence type="predicted"/>
<sequence>MTRNVGLLAAPVLALALAGCGMFSGKEDPRTPTHGERTPILSRIATTIEADPALASTSVIVPPARVNDSWPQAGGNAAKVPGHVALAANPARAWTASIAGSTKTRRLAAAPVVADGMLFAVDSSAVIHAFDAQTGAKRWEHQIVVSGDLEDATFGGGAAYDNGRIYATNGVGDVVALNAADGTEIWRVKPSGPLRGAPTVAFNSVFVMTQDNQIFALASADGAVEWQDSAATGQAGVFGVAAPAAGQGTVVAGYSSGELIAYRYENGRNLWSDALARTSISTQVGTLTDVDADPIIDGGRVYALGQGGRMAAYELTTGQRIWELTLAGISTPSVVGEWVFTLTDDSRLFAIQRSSGRIRWMNQLDRWRKPKDREGPIFWTGPVLASNKLWIASSQGEVRTVDVMSGEDTLFTDLKESVSLPPVVANQTLYILDDSGRITAFR</sequence>
<comment type="caution">
    <text evidence="3">The sequence shown here is derived from an EMBL/GenBank/DDBJ whole genome shotgun (WGS) entry which is preliminary data.</text>
</comment>
<dbReference type="InterPro" id="IPR011047">
    <property type="entry name" value="Quinoprotein_ADH-like_sf"/>
</dbReference>
<evidence type="ECO:0000256" key="1">
    <source>
        <dbReference type="SAM" id="SignalP"/>
    </source>
</evidence>
<dbReference type="InterPro" id="IPR018391">
    <property type="entry name" value="PQQ_b-propeller_rpt"/>
</dbReference>
<reference evidence="3 4" key="1">
    <citation type="submission" date="2024-05" db="EMBL/GenBank/DDBJ databases">
        <authorList>
            <person name="Park S."/>
        </authorList>
    </citation>
    <scope>NUCLEOTIDE SEQUENCE [LARGE SCALE GENOMIC DNA]</scope>
    <source>
        <strain evidence="3 4">DGU5</strain>
    </source>
</reference>
<dbReference type="RefSeq" id="WP_346783259.1">
    <property type="nucleotide sequence ID" value="NZ_JBDLBR010000001.1"/>
</dbReference>
<organism evidence="3 4">
    <name type="scientific">Aurantiacibacter flavus</name>
    <dbReference type="NCBI Taxonomy" id="3145232"/>
    <lineage>
        <taxon>Bacteria</taxon>
        <taxon>Pseudomonadati</taxon>
        <taxon>Pseudomonadota</taxon>
        <taxon>Alphaproteobacteria</taxon>
        <taxon>Sphingomonadales</taxon>
        <taxon>Erythrobacteraceae</taxon>
        <taxon>Aurantiacibacter</taxon>
    </lineage>
</organism>
<evidence type="ECO:0000313" key="3">
    <source>
        <dbReference type="EMBL" id="MEN7535799.1"/>
    </source>
</evidence>